<dbReference type="PROSITE" id="PS50835">
    <property type="entry name" value="IG_LIKE"/>
    <property type="match status" value="1"/>
</dbReference>
<dbReference type="PROSITE" id="PS00626">
    <property type="entry name" value="RCC1_2"/>
    <property type="match status" value="3"/>
</dbReference>
<dbReference type="EMBL" id="HBEV01000618">
    <property type="protein sequence ID" value="CAD8576003.1"/>
    <property type="molecule type" value="Transcribed_RNA"/>
</dbReference>
<dbReference type="InterPro" id="IPR051210">
    <property type="entry name" value="Ub_ligase/GEF_domain"/>
</dbReference>
<feature type="repeat" description="RCC1" evidence="2">
    <location>
        <begin position="550"/>
        <end position="612"/>
    </location>
</feature>
<evidence type="ECO:0000313" key="5">
    <source>
        <dbReference type="EMBL" id="CAD8576003.1"/>
    </source>
</evidence>
<evidence type="ECO:0000256" key="1">
    <source>
        <dbReference type="ARBA" id="ARBA00022737"/>
    </source>
</evidence>
<dbReference type="PRINTS" id="PR00633">
    <property type="entry name" value="RCCNDNSATION"/>
</dbReference>
<evidence type="ECO:0000259" key="4">
    <source>
        <dbReference type="PROSITE" id="PS50835"/>
    </source>
</evidence>
<dbReference type="PANTHER" id="PTHR22870:SF466">
    <property type="entry name" value="ANKYRIN REPEAT-CONTAINING PROTEIN"/>
    <property type="match status" value="1"/>
</dbReference>
<dbReference type="PANTHER" id="PTHR22870">
    <property type="entry name" value="REGULATOR OF CHROMOSOME CONDENSATION"/>
    <property type="match status" value="1"/>
</dbReference>
<feature type="repeat" description="RCC1" evidence="2">
    <location>
        <begin position="866"/>
        <end position="913"/>
    </location>
</feature>
<dbReference type="SUPFAM" id="SSF81383">
    <property type="entry name" value="F-box domain"/>
    <property type="match status" value="1"/>
</dbReference>
<evidence type="ECO:0000256" key="3">
    <source>
        <dbReference type="SAM" id="MobiDB-lite"/>
    </source>
</evidence>
<feature type="repeat" description="RCC1" evidence="2">
    <location>
        <begin position="386"/>
        <end position="443"/>
    </location>
</feature>
<proteinExistence type="predicted"/>
<keyword evidence="1" id="KW-0677">Repeat</keyword>
<organism evidence="5">
    <name type="scientific">Micromonas pusilla</name>
    <name type="common">Picoplanktonic green alga</name>
    <name type="synonym">Chromulina pusilla</name>
    <dbReference type="NCBI Taxonomy" id="38833"/>
    <lineage>
        <taxon>Eukaryota</taxon>
        <taxon>Viridiplantae</taxon>
        <taxon>Chlorophyta</taxon>
        <taxon>Mamiellophyceae</taxon>
        <taxon>Mamiellales</taxon>
        <taxon>Mamiellaceae</taxon>
        <taxon>Micromonas</taxon>
    </lineage>
</organism>
<dbReference type="InterPro" id="IPR009091">
    <property type="entry name" value="RCC1/BLIP-II"/>
</dbReference>
<feature type="repeat" description="RCC1" evidence="2">
    <location>
        <begin position="498"/>
        <end position="549"/>
    </location>
</feature>
<dbReference type="PROSITE" id="PS50012">
    <property type="entry name" value="RCC1_3"/>
    <property type="match status" value="6"/>
</dbReference>
<feature type="region of interest" description="Disordered" evidence="3">
    <location>
        <begin position="1"/>
        <end position="29"/>
    </location>
</feature>
<evidence type="ECO:0000256" key="2">
    <source>
        <dbReference type="PROSITE-ProRule" id="PRU00235"/>
    </source>
</evidence>
<dbReference type="Gene3D" id="2.130.10.30">
    <property type="entry name" value="Regulator of chromosome condensation 1/beta-lactamase-inhibitor protein II"/>
    <property type="match status" value="3"/>
</dbReference>
<dbReference type="InterPro" id="IPR058923">
    <property type="entry name" value="RCC1-like_dom"/>
</dbReference>
<dbReference type="Pfam" id="PF00415">
    <property type="entry name" value="RCC1"/>
    <property type="match status" value="2"/>
</dbReference>
<feature type="repeat" description="RCC1" evidence="2">
    <location>
        <begin position="444"/>
        <end position="497"/>
    </location>
</feature>
<name>A0A7S0PJR7_MICPS</name>
<feature type="domain" description="Ig-like" evidence="4">
    <location>
        <begin position="410"/>
        <end position="503"/>
    </location>
</feature>
<feature type="region of interest" description="Disordered" evidence="3">
    <location>
        <begin position="662"/>
        <end position="729"/>
    </location>
</feature>
<dbReference type="InterPro" id="IPR036047">
    <property type="entry name" value="F-box-like_dom_sf"/>
</dbReference>
<dbReference type="Pfam" id="PF25390">
    <property type="entry name" value="WD40_RLD"/>
    <property type="match status" value="1"/>
</dbReference>
<dbReference type="AlphaFoldDB" id="A0A7S0PJR7"/>
<accession>A0A7S0PJR7</accession>
<reference evidence="5" key="1">
    <citation type="submission" date="2021-01" db="EMBL/GenBank/DDBJ databases">
        <authorList>
            <person name="Corre E."/>
            <person name="Pelletier E."/>
            <person name="Niang G."/>
            <person name="Scheremetjew M."/>
            <person name="Finn R."/>
            <person name="Kale V."/>
            <person name="Holt S."/>
            <person name="Cochrane G."/>
            <person name="Meng A."/>
            <person name="Brown T."/>
            <person name="Cohen L."/>
        </authorList>
    </citation>
    <scope>NUCLEOTIDE SEQUENCE</scope>
    <source>
        <strain evidence="5">CCMP494</strain>
    </source>
</reference>
<dbReference type="SUPFAM" id="SSF50985">
    <property type="entry name" value="RCC1/BLIP-II"/>
    <property type="match status" value="2"/>
</dbReference>
<feature type="compositionally biased region" description="Basic and acidic residues" evidence="3">
    <location>
        <begin position="678"/>
        <end position="696"/>
    </location>
</feature>
<gene>
    <name evidence="5" type="ORF">MSP1404_LOCUS508</name>
</gene>
<sequence>MTKKKMPATRSSVGGHVRAKGSQVDVEKSQGTLMTPTRTPIMAKPKYDDAVCVDTADSVMGYFYHPDIHEVPSSPHWKRKVDEWSVVQVSRDCSTVKSKRRRVVEECAPPDDHLGDLGALPAELVDVILHKCGSRELGALNCVSRHFRESYLTERIAKERCNAHPILDKVVLEDQYHAPIGKLGASDPKRKAPNYARLLDFIERSDTAARMSACLSLGAFHTAVLGVAEAVPGLPPARRVSPKRTDARSFCNRRDIADVPPFQMDAAATQYRWGDAGIGLLGDANGQMAGAMASLSEDEDSRPATETVHTALAERRDEFGVGVAANTETVCECDPLEGMDAFPAMTRVPGEPAKDDALRTDDCEIITPAAAAVARERAQKAQPRGRTMYTFGRGFHGQLGQGGYDDAAAPAAVTFGAEAQIADATAIESVSCGASHCAALDPDGALMTWGLASSGELGHGGWTPIEVDIPRRVNSMSGVKVTQIATGANHTVVVSEGGGLWTCGRGRHGQLGHGHFNDAGPLQRLEALRGMNVTQAVAGGSHTVCLTDCGSVWSWGACRYGQLGLGDVAFATAAGWESGVPWPCLVEHLNDLDEPVTSLAAGGHHTLFVTAGGQLWACGRGKHGALGIGVKGTHSCYYYYEEDQRGAVRGPNDELVPRLVPVHHKPEPENPPSNANEVPRERNTIKRAFEKAFEKTGRKKTPSDAEGNEDALFAPTPLPRKGPRGRRLSVCHDSAGRADAFNWERERDSAKAKNREAIRALYDDAKKKNAEEDWEGRTPKNGVWIKVPCACGDRCKIVRAAAGGNHSAVLTACGAVMTTGSNSYGQLGHGDVKKRYAFTRVESLRGSRLATVDCGEDHTGAVGDAGRLYLWGRGDWGQLGSGDGRSHWSPAPVNGVSVAPPVAREHFRAYDRACDVDENERVRREKETAEREMGGPNQHLVADAAAAVYQPA</sequence>
<protein>
    <recommendedName>
        <fullName evidence="4">Ig-like domain-containing protein</fullName>
    </recommendedName>
</protein>
<dbReference type="InterPro" id="IPR000408">
    <property type="entry name" value="Reg_chr_condens"/>
</dbReference>
<dbReference type="InterPro" id="IPR007110">
    <property type="entry name" value="Ig-like_dom"/>
</dbReference>
<feature type="repeat" description="RCC1" evidence="2">
    <location>
        <begin position="814"/>
        <end position="865"/>
    </location>
</feature>